<keyword evidence="11" id="KW-1185">Reference proteome</keyword>
<organism evidence="10 11">
    <name type="scientific">Trachymyrmex septentrionalis</name>
    <dbReference type="NCBI Taxonomy" id="34720"/>
    <lineage>
        <taxon>Eukaryota</taxon>
        <taxon>Metazoa</taxon>
        <taxon>Ecdysozoa</taxon>
        <taxon>Arthropoda</taxon>
        <taxon>Hexapoda</taxon>
        <taxon>Insecta</taxon>
        <taxon>Pterygota</taxon>
        <taxon>Neoptera</taxon>
        <taxon>Endopterygota</taxon>
        <taxon>Hymenoptera</taxon>
        <taxon>Apocrita</taxon>
        <taxon>Aculeata</taxon>
        <taxon>Formicoidea</taxon>
        <taxon>Formicidae</taxon>
        <taxon>Myrmicinae</taxon>
        <taxon>Trachymyrmex</taxon>
    </lineage>
</organism>
<evidence type="ECO:0000256" key="3">
    <source>
        <dbReference type="ARBA" id="ARBA00022553"/>
    </source>
</evidence>
<dbReference type="SUPFAM" id="SSF46689">
    <property type="entry name" value="Homeodomain-like"/>
    <property type="match status" value="1"/>
</dbReference>
<name>A0A151JVC7_9HYME</name>
<keyword evidence="7" id="KW-0539">Nucleus</keyword>
<keyword evidence="3" id="KW-0597">Phosphoprotein</keyword>
<keyword evidence="2" id="KW-0217">Developmental protein</keyword>
<keyword evidence="5 7" id="KW-0238">DNA-binding</keyword>
<evidence type="ECO:0000256" key="4">
    <source>
        <dbReference type="ARBA" id="ARBA00023015"/>
    </source>
</evidence>
<keyword evidence="6" id="KW-0804">Transcription</keyword>
<dbReference type="GO" id="GO:0005634">
    <property type="term" value="C:nucleus"/>
    <property type="evidence" value="ECO:0007669"/>
    <property type="project" value="UniProtKB-SubCell"/>
</dbReference>
<evidence type="ECO:0000256" key="7">
    <source>
        <dbReference type="PROSITE-ProRule" id="PRU00320"/>
    </source>
</evidence>
<feature type="compositionally biased region" description="Polar residues" evidence="8">
    <location>
        <begin position="262"/>
        <end position="286"/>
    </location>
</feature>
<feature type="compositionally biased region" description="Low complexity" evidence="8">
    <location>
        <begin position="89"/>
        <end position="113"/>
    </location>
</feature>
<dbReference type="AlphaFoldDB" id="A0A151JVC7"/>
<evidence type="ECO:0000256" key="8">
    <source>
        <dbReference type="SAM" id="MobiDB-lite"/>
    </source>
</evidence>
<feature type="compositionally biased region" description="Basic and acidic residues" evidence="8">
    <location>
        <begin position="23"/>
        <end position="35"/>
    </location>
</feature>
<dbReference type="PANTHER" id="PTHR33215">
    <property type="entry name" value="PROTEIN DISTAL ANTENNA"/>
    <property type="match status" value="1"/>
</dbReference>
<gene>
    <name evidence="10" type="ORF">ALC56_08180</name>
</gene>
<evidence type="ECO:0000256" key="6">
    <source>
        <dbReference type="ARBA" id="ARBA00023163"/>
    </source>
</evidence>
<dbReference type="InterPro" id="IPR009057">
    <property type="entry name" value="Homeodomain-like_sf"/>
</dbReference>
<reference evidence="10 11" key="1">
    <citation type="submission" date="2016-03" db="EMBL/GenBank/DDBJ databases">
        <title>Trachymyrmex septentrionalis WGS genome.</title>
        <authorList>
            <person name="Nygaard S."/>
            <person name="Hu H."/>
            <person name="Boomsma J."/>
            <person name="Zhang G."/>
        </authorList>
    </citation>
    <scope>NUCLEOTIDE SEQUENCE [LARGE SCALE GENOMIC DNA]</scope>
    <source>
        <strain evidence="10">Tsep2-gDNA-1</strain>
        <tissue evidence="10">Whole body</tissue>
    </source>
</reference>
<accession>A0A151JVC7</accession>
<evidence type="ECO:0000259" key="9">
    <source>
        <dbReference type="PROSITE" id="PS50960"/>
    </source>
</evidence>
<dbReference type="Gene3D" id="1.10.10.10">
    <property type="entry name" value="Winged helix-like DNA-binding domain superfamily/Winged helix DNA-binding domain"/>
    <property type="match status" value="1"/>
</dbReference>
<feature type="compositionally biased region" description="Polar residues" evidence="8">
    <location>
        <begin position="7"/>
        <end position="22"/>
    </location>
</feature>
<dbReference type="InterPro" id="IPR007889">
    <property type="entry name" value="HTH_Psq"/>
</dbReference>
<dbReference type="Pfam" id="PF04218">
    <property type="entry name" value="CENP-B_N"/>
    <property type="match status" value="1"/>
</dbReference>
<dbReference type="PROSITE" id="PS50960">
    <property type="entry name" value="HTH_PSQ"/>
    <property type="match status" value="1"/>
</dbReference>
<dbReference type="GO" id="GO:0003677">
    <property type="term" value="F:DNA binding"/>
    <property type="evidence" value="ECO:0007669"/>
    <property type="project" value="UniProtKB-UniRule"/>
</dbReference>
<proteinExistence type="predicted"/>
<evidence type="ECO:0000256" key="5">
    <source>
        <dbReference type="ARBA" id="ARBA00023125"/>
    </source>
</evidence>
<protein>
    <submittedName>
        <fullName evidence="10">Distal antenna-like protein</fullName>
    </submittedName>
</protein>
<dbReference type="PANTHER" id="PTHR33215:SF13">
    <property type="entry name" value="PROTEIN DISTAL ANTENNA"/>
    <property type="match status" value="1"/>
</dbReference>
<sequence length="507" mass="55012">MSRNESRQTAGRRSSSKNTTPQDKIDAINRVHNGESKAAVARDIGVPESTLRGWCKSEQKLLSQLNNMRASGASMPGTSMAYEQILTTSSSDNSNNSAVGGSSSRSTPTTSPSILGMPSTSSATERVTDEFEAGPSQKRIKIENTSASCSTMVSNMPSTSGRQPMINVNDATNIYNSYLYHANLPDTTKSNVAAAILSTIAKSSEYYALSGVYSNFIETLARTNGTSLALNMLQQQQQLQQQLQQQTNNTLVNGNKRKHNTSSHTLLSTMNIPSTSRTQSNQSPSMDRSARSMAQLNYDISMPSTSRDCRSPAVNLVKVANVADFTVNAEAANNIEMRIVTNDPIDANEVIVTNDGIVANDADVADDANNANNGNNGNGANVTNIATAQPRTTTKTGRSLNSIIDSLHHPYISSSDSEGVIFDVVNNNNNDDDMDSETARKNYPDTLPPGCSEMVTYCDKLLQWLHDYGSPISTMKQVGHIQQISTRLRDWILQKSKKEPHRPNGVR</sequence>
<dbReference type="InterPro" id="IPR036388">
    <property type="entry name" value="WH-like_DNA-bd_sf"/>
</dbReference>
<dbReference type="Proteomes" id="UP000078541">
    <property type="component" value="Unassembled WGS sequence"/>
</dbReference>
<evidence type="ECO:0000313" key="11">
    <source>
        <dbReference type="Proteomes" id="UP000078541"/>
    </source>
</evidence>
<feature type="region of interest" description="Disordered" evidence="8">
    <location>
        <begin position="252"/>
        <end position="289"/>
    </location>
</feature>
<comment type="subcellular location">
    <subcellularLocation>
        <location evidence="1 7">Nucleus</location>
    </subcellularLocation>
</comment>
<evidence type="ECO:0000256" key="2">
    <source>
        <dbReference type="ARBA" id="ARBA00022473"/>
    </source>
</evidence>
<feature type="region of interest" description="Disordered" evidence="8">
    <location>
        <begin position="1"/>
        <end position="39"/>
    </location>
</feature>
<feature type="DNA-binding region" description="H-T-H motif" evidence="7">
    <location>
        <begin position="37"/>
        <end position="57"/>
    </location>
</feature>
<dbReference type="EMBL" id="KQ981702">
    <property type="protein sequence ID" value="KYN37467.1"/>
    <property type="molecule type" value="Genomic_DNA"/>
</dbReference>
<dbReference type="InterPro" id="IPR051839">
    <property type="entry name" value="RD_transcriptional_regulator"/>
</dbReference>
<evidence type="ECO:0000256" key="1">
    <source>
        <dbReference type="ARBA" id="ARBA00004123"/>
    </source>
</evidence>
<feature type="region of interest" description="Disordered" evidence="8">
    <location>
        <begin position="89"/>
        <end position="139"/>
    </location>
</feature>
<evidence type="ECO:0000313" key="10">
    <source>
        <dbReference type="EMBL" id="KYN37467.1"/>
    </source>
</evidence>
<feature type="domain" description="HTH psq-type" evidence="9">
    <location>
        <begin position="10"/>
        <end position="61"/>
    </location>
</feature>
<keyword evidence="4" id="KW-0805">Transcription regulation</keyword>